<evidence type="ECO:0000313" key="2">
    <source>
        <dbReference type="Proteomes" id="UP000296706"/>
    </source>
</evidence>
<dbReference type="OrthoDB" id="210127at2157"/>
<dbReference type="Proteomes" id="UP000296706">
    <property type="component" value="Chromosome"/>
</dbReference>
<dbReference type="RefSeq" id="WP_049993988.1">
    <property type="nucleotide sequence ID" value="NZ_CP031310.1"/>
</dbReference>
<protein>
    <recommendedName>
        <fullName evidence="3">Proteasome protein</fullName>
    </recommendedName>
</protein>
<sequence length="138" mass="15019">MTKQCYATAGLVEYLLDHAREREPQSVTVSLAVTPAGELDVTDLPEKTPVFTHFYVPEAGGSVNAVFGMDLGTPAGQTKGRFVSHPNGNLDVSKTDDLHAVVFVAIPPWDRESLAAFDRSGRRLTLEVLDIEPPEELL</sequence>
<reference evidence="1 2" key="1">
    <citation type="journal article" date="2019" name="Nat. Commun.">
        <title>A new type of DNA phosphorothioation-based antiviral system in archaea.</title>
        <authorList>
            <person name="Xiong L."/>
            <person name="Liu S."/>
            <person name="Chen S."/>
            <person name="Xiao Y."/>
            <person name="Zhu B."/>
            <person name="Gao Y."/>
            <person name="Zhang Y."/>
            <person name="Chen B."/>
            <person name="Luo J."/>
            <person name="Deng Z."/>
            <person name="Chen X."/>
            <person name="Wang L."/>
            <person name="Chen S."/>
        </authorList>
    </citation>
    <scope>NUCLEOTIDE SEQUENCE [LARGE SCALE GENOMIC DNA]</scope>
    <source>
        <strain evidence="1 2">CBA1105</strain>
    </source>
</reference>
<keyword evidence="2" id="KW-1185">Reference proteome</keyword>
<dbReference type="EMBL" id="CP031310">
    <property type="protein sequence ID" value="QCC50540.1"/>
    <property type="molecule type" value="Genomic_DNA"/>
</dbReference>
<proteinExistence type="predicted"/>
<organism evidence="1 2">
    <name type="scientific">Halapricum salinum</name>
    <dbReference type="NCBI Taxonomy" id="1457250"/>
    <lineage>
        <taxon>Archaea</taxon>
        <taxon>Methanobacteriati</taxon>
        <taxon>Methanobacteriota</taxon>
        <taxon>Stenosarchaea group</taxon>
        <taxon>Halobacteria</taxon>
        <taxon>Halobacteriales</taxon>
        <taxon>Haloarculaceae</taxon>
        <taxon>Halapricum</taxon>
    </lineage>
</organism>
<dbReference type="KEGG" id="hsn:DV733_04470"/>
<dbReference type="GeneID" id="39847092"/>
<dbReference type="STRING" id="1457250.GCA_000755225_03198"/>
<evidence type="ECO:0008006" key="3">
    <source>
        <dbReference type="Google" id="ProtNLM"/>
    </source>
</evidence>
<dbReference type="AlphaFoldDB" id="A0A4D6H9R0"/>
<name>A0A4D6H9R0_9EURY</name>
<accession>A0A4D6H9R0</accession>
<evidence type="ECO:0000313" key="1">
    <source>
        <dbReference type="EMBL" id="QCC50540.1"/>
    </source>
</evidence>
<gene>
    <name evidence="1" type="ORF">DV733_04470</name>
</gene>
<dbReference type="InterPro" id="IPR058877">
    <property type="entry name" value="JAB/MPN_dom-containing"/>
</dbReference>
<dbReference type="Pfam" id="PF26422">
    <property type="entry name" value="Halo_JAB_MPN"/>
    <property type="match status" value="1"/>
</dbReference>